<organism evidence="12 13">
    <name type="scientific">Octodon degus</name>
    <name type="common">Degu</name>
    <name type="synonym">Sciurus degus</name>
    <dbReference type="NCBI Taxonomy" id="10160"/>
    <lineage>
        <taxon>Eukaryota</taxon>
        <taxon>Metazoa</taxon>
        <taxon>Chordata</taxon>
        <taxon>Craniata</taxon>
        <taxon>Vertebrata</taxon>
        <taxon>Euteleostomi</taxon>
        <taxon>Mammalia</taxon>
        <taxon>Eutheria</taxon>
        <taxon>Euarchontoglires</taxon>
        <taxon>Glires</taxon>
        <taxon>Rodentia</taxon>
        <taxon>Hystricomorpha</taxon>
        <taxon>Octodontidae</taxon>
        <taxon>Octodon</taxon>
    </lineage>
</organism>
<evidence type="ECO:0000256" key="4">
    <source>
        <dbReference type="ARBA" id="ARBA00023212"/>
    </source>
</evidence>
<comment type="function">
    <text evidence="6">Microtubule inner protein (MIP) part of the dynein-decorated doublet microtubules (DMTs) in cilia axoneme, which is required for motile cilia beating.</text>
</comment>
<gene>
    <name evidence="13" type="primary">Fam166b</name>
</gene>
<evidence type="ECO:0000256" key="3">
    <source>
        <dbReference type="ARBA" id="ARBA00022846"/>
    </source>
</evidence>
<evidence type="ECO:0000256" key="5">
    <source>
        <dbReference type="ARBA" id="ARBA00023273"/>
    </source>
</evidence>
<proteinExistence type="inferred from homology"/>
<keyword evidence="5" id="KW-0966">Cell projection</keyword>
<feature type="region of interest" description="Disordered" evidence="10">
    <location>
        <begin position="128"/>
        <end position="156"/>
    </location>
</feature>
<dbReference type="GO" id="GO:0005929">
    <property type="term" value="C:cilium"/>
    <property type="evidence" value="ECO:0007669"/>
    <property type="project" value="UniProtKB-ARBA"/>
</dbReference>
<dbReference type="GO" id="GO:0015630">
    <property type="term" value="C:microtubule cytoskeleton"/>
    <property type="evidence" value="ECO:0007669"/>
    <property type="project" value="UniProtKB-ARBA"/>
</dbReference>
<keyword evidence="12" id="KW-1185">Reference proteome</keyword>
<comment type="subcellular location">
    <subcellularLocation>
        <location evidence="1">Cytoplasm</location>
        <location evidence="1">Cytoskeleton</location>
        <location evidence="1">Flagellum axoneme</location>
    </subcellularLocation>
</comment>
<evidence type="ECO:0000256" key="1">
    <source>
        <dbReference type="ARBA" id="ARBA00004611"/>
    </source>
</evidence>
<evidence type="ECO:0000256" key="6">
    <source>
        <dbReference type="ARBA" id="ARBA00035003"/>
    </source>
</evidence>
<comment type="similarity">
    <text evidence="7">Belongs to the CIMIP2 family.</text>
</comment>
<dbReference type="PANTHER" id="PTHR22146:SF8">
    <property type="entry name" value="PROTEIN FAM166B"/>
    <property type="match status" value="1"/>
</dbReference>
<feature type="domain" description="Ciliary microtubule inner protein 2A-C-like" evidence="11">
    <location>
        <begin position="15"/>
        <end position="45"/>
    </location>
</feature>
<name>A0A6P3VBE1_OCTDE</name>
<evidence type="ECO:0000256" key="8">
    <source>
        <dbReference type="ARBA" id="ARBA00041163"/>
    </source>
</evidence>
<keyword evidence="4" id="KW-0206">Cytoskeleton</keyword>
<feature type="domain" description="Ciliary microtubule inner protein 2A-C-like" evidence="11">
    <location>
        <begin position="227"/>
        <end position="252"/>
    </location>
</feature>
<feature type="compositionally biased region" description="Acidic residues" evidence="10">
    <location>
        <begin position="144"/>
        <end position="155"/>
    </location>
</feature>
<accession>A0A6P3VBE1</accession>
<dbReference type="InterPro" id="IPR018902">
    <property type="entry name" value="CMI2A-C-like_dom"/>
</dbReference>
<reference evidence="13" key="1">
    <citation type="submission" date="2025-08" db="UniProtKB">
        <authorList>
            <consortium name="RefSeq"/>
        </authorList>
    </citation>
    <scope>IDENTIFICATION</scope>
</reference>
<evidence type="ECO:0000256" key="9">
    <source>
        <dbReference type="ARBA" id="ARBA00046435"/>
    </source>
</evidence>
<dbReference type="Proteomes" id="UP000515203">
    <property type="component" value="Unplaced"/>
</dbReference>
<keyword evidence="2" id="KW-0963">Cytoplasm</keyword>
<dbReference type="OrthoDB" id="2019884at2759"/>
<dbReference type="GeneID" id="101567203"/>
<evidence type="ECO:0000256" key="2">
    <source>
        <dbReference type="ARBA" id="ARBA00022490"/>
    </source>
</evidence>
<keyword evidence="3" id="KW-0282">Flagellum</keyword>
<sequence length="266" mass="29640">MAMASTYIPGLNPQNPHYIPGYTGHCPLLRFSMGQTYGQVTSQLLRGPPGLAWPPAQRTLLPPIQPPRSPELPKCSLPTGCRHRRLGSSMIPGYTGFVPRAQLIFAKNCSQVWAEALNDFTLWHGDQGSQGLAKETKGDKDQEPNPEPELAEEEVPELKLEQVRTKAYFSSIDLTHRFYPTPWMTQTPRSSSCQALQEFGQNYSKGSAQQDPRPLPPLPRTYLQNLGLLPHYGGYVPGYKFQFGHTFGHLTHDDLGLSTSQKQLLA</sequence>
<evidence type="ECO:0000313" key="13">
    <source>
        <dbReference type="RefSeq" id="XP_012370371.1"/>
    </source>
</evidence>
<protein>
    <recommendedName>
        <fullName evidence="8">Ciliary microtubule inner protein 2B</fullName>
    </recommendedName>
</protein>
<evidence type="ECO:0000256" key="7">
    <source>
        <dbReference type="ARBA" id="ARBA00035661"/>
    </source>
</evidence>
<evidence type="ECO:0000313" key="12">
    <source>
        <dbReference type="Proteomes" id="UP000515203"/>
    </source>
</evidence>
<dbReference type="PANTHER" id="PTHR22146">
    <property type="entry name" value="CAT EYE SYNDROME CRITICAL REGION PROTEIN 6"/>
    <property type="match status" value="1"/>
</dbReference>
<evidence type="ECO:0000259" key="11">
    <source>
        <dbReference type="Pfam" id="PF10629"/>
    </source>
</evidence>
<evidence type="ECO:0000256" key="10">
    <source>
        <dbReference type="SAM" id="MobiDB-lite"/>
    </source>
</evidence>
<feature type="compositionally biased region" description="Basic and acidic residues" evidence="10">
    <location>
        <begin position="134"/>
        <end position="143"/>
    </location>
</feature>
<dbReference type="Pfam" id="PF10629">
    <property type="entry name" value="CMI2B-like"/>
    <property type="match status" value="2"/>
</dbReference>
<dbReference type="CTD" id="730112"/>
<dbReference type="AlphaFoldDB" id="A0A6P3VBE1"/>
<keyword evidence="3" id="KW-0969">Cilium</keyword>
<dbReference type="RefSeq" id="XP_012370371.1">
    <property type="nucleotide sequence ID" value="XM_012514917.2"/>
</dbReference>
<comment type="subunit">
    <text evidence="9">Microtubule inner protein component of sperm flagellar doublet microtubules.</text>
</comment>